<dbReference type="GO" id="GO:0030677">
    <property type="term" value="C:ribonuclease P complex"/>
    <property type="evidence" value="ECO:0007669"/>
    <property type="project" value="InterPro"/>
</dbReference>
<comment type="caution">
    <text evidence="2">The sequence shown here is derived from an EMBL/GenBank/DDBJ whole genome shotgun (WGS) entry which is preliminary data.</text>
</comment>
<dbReference type="SUPFAM" id="SSF160350">
    <property type="entry name" value="Rnp2-like"/>
    <property type="match status" value="1"/>
</dbReference>
<sequence length="107" mass="11945">MLRGFTLRSKRRYVLLEYTGEGEASAEEVLSKVRLLVAKLFGLVGLADVNPDLVYSWGGKVFVVAVRREGLEKLLASLVLDRSYSMKILSVTGSLRRAKKLIASMRK</sequence>
<proteinExistence type="predicted"/>
<dbReference type="EMBL" id="DSKP01000142">
    <property type="protein sequence ID" value="HEB48945.1"/>
    <property type="molecule type" value="Genomic_DNA"/>
</dbReference>
<dbReference type="EMBL" id="DRZM01000025">
    <property type="protein sequence ID" value="HHP04260.1"/>
    <property type="molecule type" value="Genomic_DNA"/>
</dbReference>
<evidence type="ECO:0000313" key="3">
    <source>
        <dbReference type="EMBL" id="HHP04260.1"/>
    </source>
</evidence>
<dbReference type="AlphaFoldDB" id="A0A7C1TB59"/>
<evidence type="ECO:0000313" key="2">
    <source>
        <dbReference type="EMBL" id="HEB48945.1"/>
    </source>
</evidence>
<gene>
    <name evidence="3" type="ORF">ENM88_00745</name>
    <name evidence="2" type="ORF">ENP77_04045</name>
</gene>
<organism evidence="2">
    <name type="scientific">Thermofilum pendens</name>
    <dbReference type="NCBI Taxonomy" id="2269"/>
    <lineage>
        <taxon>Archaea</taxon>
        <taxon>Thermoproteota</taxon>
        <taxon>Thermoprotei</taxon>
        <taxon>Thermofilales</taxon>
        <taxon>Thermofilaceae</taxon>
        <taxon>Thermofilum</taxon>
    </lineage>
</organism>
<dbReference type="Gene3D" id="3.30.70.3250">
    <property type="entry name" value="Ribonuclease P, Pop5 subunit"/>
    <property type="match status" value="1"/>
</dbReference>
<dbReference type="InterPro" id="IPR002759">
    <property type="entry name" value="Pop5/Rpp14/Rnp2-like"/>
</dbReference>
<dbReference type="Pfam" id="PF01900">
    <property type="entry name" value="RNase_P_Rpp14"/>
    <property type="match status" value="1"/>
</dbReference>
<accession>A0A7C1TB59</accession>
<evidence type="ECO:0008006" key="4">
    <source>
        <dbReference type="Google" id="ProtNLM"/>
    </source>
</evidence>
<reference evidence="2" key="1">
    <citation type="journal article" date="2020" name="mSystems">
        <title>Genome- and Community-Level Interaction Insights into Carbon Utilization and Element Cycling Functions of Hydrothermarchaeota in Hydrothermal Sediment.</title>
        <authorList>
            <person name="Zhou Z."/>
            <person name="Liu Y."/>
            <person name="Xu W."/>
            <person name="Pan J."/>
            <person name="Luo Z.H."/>
            <person name="Li M."/>
        </authorList>
    </citation>
    <scope>NUCLEOTIDE SEQUENCE [LARGE SCALE GENOMIC DNA]</scope>
    <source>
        <strain evidence="3">SpSt-1125</strain>
        <strain evidence="2">SpSt-25</strain>
    </source>
</reference>
<dbReference type="GO" id="GO:0001682">
    <property type="term" value="P:tRNA 5'-leader removal"/>
    <property type="evidence" value="ECO:0007669"/>
    <property type="project" value="InterPro"/>
</dbReference>
<name>A0A7C1TB59_THEPE</name>
<protein>
    <recommendedName>
        <fullName evidence="4">RNase P component 2</fullName>
    </recommendedName>
</protein>
<evidence type="ECO:0000256" key="1">
    <source>
        <dbReference type="ARBA" id="ARBA00022694"/>
    </source>
</evidence>
<keyword evidence="1" id="KW-0819">tRNA processing</keyword>
<dbReference type="InterPro" id="IPR038085">
    <property type="entry name" value="Rnp2-like_sf"/>
</dbReference>